<keyword evidence="3 10" id="KW-0378">Hydrolase</keyword>
<organism evidence="10 11">
    <name type="scientific">Clostridium amylolyticum</name>
    <dbReference type="NCBI Taxonomy" id="1121298"/>
    <lineage>
        <taxon>Bacteria</taxon>
        <taxon>Bacillati</taxon>
        <taxon>Bacillota</taxon>
        <taxon>Clostridia</taxon>
        <taxon>Eubacteriales</taxon>
        <taxon>Clostridiaceae</taxon>
        <taxon>Clostridium</taxon>
    </lineage>
</organism>
<keyword evidence="11" id="KW-1185">Reference proteome</keyword>
<evidence type="ECO:0000259" key="8">
    <source>
        <dbReference type="Pfam" id="PF01643"/>
    </source>
</evidence>
<dbReference type="Pfam" id="PF20791">
    <property type="entry name" value="Acyl-ACP_TE_C"/>
    <property type="match status" value="1"/>
</dbReference>
<evidence type="ECO:0000259" key="9">
    <source>
        <dbReference type="Pfam" id="PF20791"/>
    </source>
</evidence>
<comment type="similarity">
    <text evidence="1">Belongs to the acyl-ACP thioesterase family.</text>
</comment>
<dbReference type="SUPFAM" id="SSF54637">
    <property type="entry name" value="Thioesterase/thiol ester dehydrase-isomerase"/>
    <property type="match status" value="2"/>
</dbReference>
<dbReference type="GO" id="GO:0016297">
    <property type="term" value="F:fatty acyl-[ACP] hydrolase activity"/>
    <property type="evidence" value="ECO:0007669"/>
    <property type="project" value="InterPro"/>
</dbReference>
<evidence type="ECO:0000256" key="2">
    <source>
        <dbReference type="ARBA" id="ARBA00022516"/>
    </source>
</evidence>
<dbReference type="InterPro" id="IPR002864">
    <property type="entry name" value="Acyl-ACP_thioesterase_NHD"/>
</dbReference>
<evidence type="ECO:0000256" key="6">
    <source>
        <dbReference type="ARBA" id="ARBA00023098"/>
    </source>
</evidence>
<gene>
    <name evidence="10" type="ORF">SAMN05444401_2026</name>
</gene>
<keyword evidence="7" id="KW-0275">Fatty acid biosynthesis</keyword>
<dbReference type="GO" id="GO:0000036">
    <property type="term" value="F:acyl carrier activity"/>
    <property type="evidence" value="ECO:0007669"/>
    <property type="project" value="TreeGrafter"/>
</dbReference>
<evidence type="ECO:0000313" key="10">
    <source>
        <dbReference type="EMBL" id="SHI99599.1"/>
    </source>
</evidence>
<keyword evidence="5" id="KW-0809">Transit peptide</keyword>
<dbReference type="InterPro" id="IPR029069">
    <property type="entry name" value="HotDog_dom_sf"/>
</dbReference>
<dbReference type="Pfam" id="PF01643">
    <property type="entry name" value="Acyl-ACP_TE"/>
    <property type="match status" value="1"/>
</dbReference>
<dbReference type="AlphaFoldDB" id="A0A1M6FPU1"/>
<evidence type="ECO:0000313" key="11">
    <source>
        <dbReference type="Proteomes" id="UP000184080"/>
    </source>
</evidence>
<dbReference type="PANTHER" id="PTHR31727">
    <property type="entry name" value="OLEOYL-ACYL CARRIER PROTEIN THIOESTERASE 1, CHLOROPLASTIC"/>
    <property type="match status" value="1"/>
</dbReference>
<evidence type="ECO:0000256" key="4">
    <source>
        <dbReference type="ARBA" id="ARBA00022832"/>
    </source>
</evidence>
<dbReference type="EMBL" id="FQZO01000002">
    <property type="protein sequence ID" value="SHI99599.1"/>
    <property type="molecule type" value="Genomic_DNA"/>
</dbReference>
<evidence type="ECO:0000256" key="1">
    <source>
        <dbReference type="ARBA" id="ARBA00006500"/>
    </source>
</evidence>
<evidence type="ECO:0000256" key="5">
    <source>
        <dbReference type="ARBA" id="ARBA00022946"/>
    </source>
</evidence>
<dbReference type="OrthoDB" id="9801517at2"/>
<sequence>MGMRSYVKDYEVRYYEVDYKRRLLITNLMNYFSDIAMEHSDKCDIGLDFLMEKNLAWVLYEYDIELFKHTYYGEKVKITTTTHGFKKFFAFRLFKVEDEHGEIIAKAKSNFIMIDYKKRKPVRLAEEFYKGYDLTEDMKEELDFDKLEKLNNISEEKSFTVRYSDIDSNTHVNNVKYVEWLIEPVPLEIVKNNFLRRIKIKYVKECLYGDTINSKIQIVKEQDDIKIIHKIVNHEDKELTIAETYWSKEPEESNE</sequence>
<reference evidence="10 11" key="1">
    <citation type="submission" date="2016-11" db="EMBL/GenBank/DDBJ databases">
        <authorList>
            <person name="Jaros S."/>
            <person name="Januszkiewicz K."/>
            <person name="Wedrychowicz H."/>
        </authorList>
    </citation>
    <scope>NUCLEOTIDE SEQUENCE [LARGE SCALE GENOMIC DNA]</scope>
    <source>
        <strain evidence="10 11">DSM 21864</strain>
    </source>
</reference>
<keyword evidence="2" id="KW-0444">Lipid biosynthesis</keyword>
<proteinExistence type="inferred from homology"/>
<accession>A0A1M6FPU1</accession>
<dbReference type="RefSeq" id="WP_073006055.1">
    <property type="nucleotide sequence ID" value="NZ_FQZO01000002.1"/>
</dbReference>
<feature type="domain" description="Acyl-ACP thioesterase-like C-terminal" evidence="9">
    <location>
        <begin position="153"/>
        <end position="248"/>
    </location>
</feature>
<protein>
    <submittedName>
        <fullName evidence="10">Medium-chain acyl-[acyl-carrier-protein] hydrolase</fullName>
    </submittedName>
</protein>
<dbReference type="Proteomes" id="UP000184080">
    <property type="component" value="Unassembled WGS sequence"/>
</dbReference>
<dbReference type="STRING" id="1121298.SAMN05444401_2026"/>
<feature type="domain" description="Acyl-ACP thioesterase N-terminal hotdog" evidence="8">
    <location>
        <begin position="5"/>
        <end position="132"/>
    </location>
</feature>
<evidence type="ECO:0000256" key="7">
    <source>
        <dbReference type="ARBA" id="ARBA00023160"/>
    </source>
</evidence>
<evidence type="ECO:0000256" key="3">
    <source>
        <dbReference type="ARBA" id="ARBA00022801"/>
    </source>
</evidence>
<dbReference type="Gene3D" id="3.10.129.10">
    <property type="entry name" value="Hotdog Thioesterase"/>
    <property type="match status" value="1"/>
</dbReference>
<dbReference type="InterPro" id="IPR045023">
    <property type="entry name" value="FATA/B"/>
</dbReference>
<dbReference type="CDD" id="cd00586">
    <property type="entry name" value="4HBT"/>
    <property type="match status" value="1"/>
</dbReference>
<dbReference type="PANTHER" id="PTHR31727:SF6">
    <property type="entry name" value="OLEOYL-ACYL CARRIER PROTEIN THIOESTERASE 1, CHLOROPLASTIC"/>
    <property type="match status" value="1"/>
</dbReference>
<keyword evidence="4" id="KW-0276">Fatty acid metabolism</keyword>
<keyword evidence="6" id="KW-0443">Lipid metabolism</keyword>
<dbReference type="InterPro" id="IPR049427">
    <property type="entry name" value="Acyl-ACP_TE_C"/>
</dbReference>
<name>A0A1M6FPU1_9CLOT</name>